<comment type="caution">
    <text evidence="7">The sequence shown here is derived from an EMBL/GenBank/DDBJ whole genome shotgun (WGS) entry which is preliminary data.</text>
</comment>
<dbReference type="SUPFAM" id="SSF52540">
    <property type="entry name" value="P-loop containing nucleoside triphosphate hydrolases"/>
    <property type="match status" value="1"/>
</dbReference>
<organism evidence="7 8">
    <name type="scientific">Bacillus lumedeiriae</name>
    <dbReference type="NCBI Taxonomy" id="3058829"/>
    <lineage>
        <taxon>Bacteria</taxon>
        <taxon>Bacillati</taxon>
        <taxon>Bacillota</taxon>
        <taxon>Bacilli</taxon>
        <taxon>Bacillales</taxon>
        <taxon>Bacillaceae</taxon>
        <taxon>Bacillus</taxon>
    </lineage>
</organism>
<keyword evidence="3" id="KW-0802">TPR repeat</keyword>
<dbReference type="InterPro" id="IPR036388">
    <property type="entry name" value="WH-like_DNA-bd_sf"/>
</dbReference>
<dbReference type="InterPro" id="IPR005158">
    <property type="entry name" value="BTAD"/>
</dbReference>
<dbReference type="SUPFAM" id="SSF46894">
    <property type="entry name" value="C-terminal effector domain of the bipartite response regulators"/>
    <property type="match status" value="1"/>
</dbReference>
<evidence type="ECO:0000259" key="5">
    <source>
        <dbReference type="Pfam" id="PF17874"/>
    </source>
</evidence>
<feature type="repeat" description="TPR" evidence="3">
    <location>
        <begin position="856"/>
        <end position="889"/>
    </location>
</feature>
<dbReference type="InterPro" id="IPR011990">
    <property type="entry name" value="TPR-like_helical_dom_sf"/>
</dbReference>
<dbReference type="InterPro" id="IPR027417">
    <property type="entry name" value="P-loop_NTPase"/>
</dbReference>
<dbReference type="InterPro" id="IPR041617">
    <property type="entry name" value="TPR_MalT"/>
</dbReference>
<dbReference type="PANTHER" id="PTHR35807">
    <property type="entry name" value="TRANSCRIPTIONAL REGULATOR REDD-RELATED"/>
    <property type="match status" value="1"/>
</dbReference>
<dbReference type="Gene3D" id="1.25.40.10">
    <property type="entry name" value="Tetratricopeptide repeat domain"/>
    <property type="match status" value="3"/>
</dbReference>
<dbReference type="SMART" id="SM00028">
    <property type="entry name" value="TPR"/>
    <property type="match status" value="6"/>
</dbReference>
<keyword evidence="8" id="KW-1185">Reference proteome</keyword>
<dbReference type="Pfam" id="PF17874">
    <property type="entry name" value="TPR_MalT"/>
    <property type="match status" value="1"/>
</dbReference>
<dbReference type="Gene3D" id="1.10.10.10">
    <property type="entry name" value="Winged helix-like DNA-binding domain superfamily/Winged helix DNA-binding domain"/>
    <property type="match status" value="1"/>
</dbReference>
<keyword evidence="1" id="KW-0805">Transcription regulation</keyword>
<feature type="domain" description="Bacterial transcriptional activator" evidence="4">
    <location>
        <begin position="817"/>
        <end position="937"/>
    </location>
</feature>
<dbReference type="InterPro" id="IPR019734">
    <property type="entry name" value="TPR_rpt"/>
</dbReference>
<feature type="domain" description="MalT-like winged helix" evidence="6">
    <location>
        <begin position="252"/>
        <end position="326"/>
    </location>
</feature>
<dbReference type="Pfam" id="PF25873">
    <property type="entry name" value="WHD_MalT"/>
    <property type="match status" value="1"/>
</dbReference>
<dbReference type="Gene3D" id="3.40.50.300">
    <property type="entry name" value="P-loop containing nucleotide triphosphate hydrolases"/>
    <property type="match status" value="1"/>
</dbReference>
<protein>
    <submittedName>
        <fullName evidence="7">Tetratricopeptide repeat protein</fullName>
    </submittedName>
</protein>
<dbReference type="InterPro" id="IPR051677">
    <property type="entry name" value="AfsR-DnrI-RedD_regulator"/>
</dbReference>
<proteinExistence type="predicted"/>
<reference evidence="7 8" key="1">
    <citation type="submission" date="2023-07" db="EMBL/GenBank/DDBJ databases">
        <title>Bacillus lucianemedeirus sp. nov, a new species isolated from an immunobiological production facility.</title>
        <authorList>
            <person name="Costa L.V."/>
            <person name="Miranda R.V.S.L."/>
            <person name="Brandao M.L.L."/>
            <person name="Reis C.M.F."/>
            <person name="Frazao A.M."/>
            <person name="Cruz F.V."/>
            <person name="Baio P.V.P."/>
            <person name="Veras J.F.C."/>
            <person name="Ramos J.N."/>
            <person name="Vieira V."/>
        </authorList>
    </citation>
    <scope>NUCLEOTIDE SEQUENCE [LARGE SCALE GENOMIC DNA]</scope>
    <source>
        <strain evidence="7 8">B190/17</strain>
    </source>
</reference>
<dbReference type="Pfam" id="PF03704">
    <property type="entry name" value="BTAD"/>
    <property type="match status" value="1"/>
</dbReference>
<evidence type="ECO:0000313" key="8">
    <source>
        <dbReference type="Proteomes" id="UP001619911"/>
    </source>
</evidence>
<dbReference type="SUPFAM" id="SSF48452">
    <property type="entry name" value="TPR-like"/>
    <property type="match status" value="2"/>
</dbReference>
<evidence type="ECO:0000259" key="4">
    <source>
        <dbReference type="Pfam" id="PF03704"/>
    </source>
</evidence>
<evidence type="ECO:0000256" key="2">
    <source>
        <dbReference type="ARBA" id="ARBA00023163"/>
    </source>
</evidence>
<feature type="domain" description="MalT-like TPR region" evidence="5">
    <location>
        <begin position="438"/>
        <end position="667"/>
    </location>
</feature>
<name>A0ABW8I8D9_9BACI</name>
<evidence type="ECO:0000313" key="7">
    <source>
        <dbReference type="EMBL" id="MFK2825746.1"/>
    </source>
</evidence>
<dbReference type="PANTHER" id="PTHR35807:SF2">
    <property type="entry name" value="TRANSCRIPTIONAL ACTIVATOR DOMAIN"/>
    <property type="match status" value="1"/>
</dbReference>
<dbReference type="Proteomes" id="UP001619911">
    <property type="component" value="Unassembled WGS sequence"/>
</dbReference>
<sequence length="947" mass="110868">MKIIQSKLRIPNYSPSLKRDRLFSYLEKRHEASIIEITSESGYGKTTLVSSYIREKNIPAVWYELESSDRYAHVFLTYLKAGLYQLSSKRESDTIIQPEDVETELEAIVTFLSNRSEPLIIVLDDYHLVDQSSELEPIINKLFTHCSSMVTFIILSRVRPNLPMKLKIRRPYKEISTSVLAFTRKETHDFFNTLYDLKLEDQELDLIYKATEGWAASYQLLFGIINKMNCTERAYFWSKFPNVPHIFDYLSTEVLELQDERTKQFLYKTSLLSELDPAVIEQFLAMDDAEKFLTHLLKHHLFIFQDDQGIIRYHPLFRQFLYQSYKDAAGGDAIAKDHLALASIYENMYQFVHAFAHSTIGQDYPKAVKLMNLIRDRYNPIESMIFLDGWLEEISPGQSLASNTLFLIRCIPLSTLNELITYFEQNISILKENNNQLWICSLQHRLGYIYFMSGEIIKAKKLFKESLKGSKLFHDHPMTALNLTLIAEVEKYLGNYSEALQSVRQSLFISEKYSIKHTQLHALDTIATIYIEMEKLDEAASSIQQALDIATNYDHSSLAFVYTTMGSLFQKKEDITKAIEWGTKAVNFSEKYNITFDVGWSHLHLGESFLADHQWENAERCLSKAFDTFSLFTHYRGMVILSQIKLYEKKGDTSQASKKRTELLELCNEHNFHWMMDGITLEKPTKQIRVAEKPVDTLSIRTLGNFRLYSNGQPIAIKRNSSVRLLQYLITNRKKKINKDILLEDLFPGGSVDSMNNQLYVSLSILRKSLEPNLKSGIQSRYIVRSDNHYLFNIDEVHLDIEEFSILISDFDEQPSPQSIEKLLKAEQLYTGDYFEEYPYETFLESEREKLRSIFFKMMRNLARYYYTENNYEKCFEYFEKILNKDPYQEHIYFEYIERLLQQNFSLQANNLANKMINYMEKEMGIDVQEDLQQLFTKFQSSPVFIG</sequence>
<dbReference type="EMBL" id="JAUIYO010000005">
    <property type="protein sequence ID" value="MFK2825746.1"/>
    <property type="molecule type" value="Genomic_DNA"/>
</dbReference>
<evidence type="ECO:0000259" key="6">
    <source>
        <dbReference type="Pfam" id="PF25873"/>
    </source>
</evidence>
<gene>
    <name evidence="7" type="ORF">QYG89_08690</name>
</gene>
<keyword evidence="2" id="KW-0804">Transcription</keyword>
<dbReference type="RefSeq" id="WP_404316603.1">
    <property type="nucleotide sequence ID" value="NZ_JAUIYO010000005.1"/>
</dbReference>
<dbReference type="InterPro" id="IPR016032">
    <property type="entry name" value="Sig_transdc_resp-reg_C-effctor"/>
</dbReference>
<evidence type="ECO:0000256" key="1">
    <source>
        <dbReference type="ARBA" id="ARBA00023015"/>
    </source>
</evidence>
<accession>A0ABW8I8D9</accession>
<evidence type="ECO:0000256" key="3">
    <source>
        <dbReference type="PROSITE-ProRule" id="PRU00339"/>
    </source>
</evidence>
<dbReference type="InterPro" id="IPR059106">
    <property type="entry name" value="WHD_MalT"/>
</dbReference>
<dbReference type="PROSITE" id="PS50005">
    <property type="entry name" value="TPR"/>
    <property type="match status" value="1"/>
</dbReference>